<evidence type="ECO:0000313" key="1">
    <source>
        <dbReference type="EMBL" id="PZE18142.1"/>
    </source>
</evidence>
<reference evidence="1 2" key="1">
    <citation type="submission" date="2018-06" db="EMBL/GenBank/DDBJ databases">
        <title>The draft genome sequence of Crocinitomix sp. SM1701.</title>
        <authorList>
            <person name="Zhang X."/>
        </authorList>
    </citation>
    <scope>NUCLEOTIDE SEQUENCE [LARGE SCALE GENOMIC DNA]</scope>
    <source>
        <strain evidence="1 2">SM1701</strain>
    </source>
</reference>
<accession>A0A2W1NRA9</accession>
<dbReference type="OrthoDB" id="257964at2"/>
<protein>
    <submittedName>
        <fullName evidence="1">DNA phosphorothioation-dependent restriction protein DptF</fullName>
    </submittedName>
</protein>
<organism evidence="1 2">
    <name type="scientific">Putridiphycobacter roseus</name>
    <dbReference type="NCBI Taxonomy" id="2219161"/>
    <lineage>
        <taxon>Bacteria</taxon>
        <taxon>Pseudomonadati</taxon>
        <taxon>Bacteroidota</taxon>
        <taxon>Flavobacteriia</taxon>
        <taxon>Flavobacteriales</taxon>
        <taxon>Crocinitomicaceae</taxon>
        <taxon>Putridiphycobacter</taxon>
    </lineage>
</organism>
<dbReference type="EMBL" id="QKSB01000002">
    <property type="protein sequence ID" value="PZE18142.1"/>
    <property type="molecule type" value="Genomic_DNA"/>
</dbReference>
<gene>
    <name evidence="1" type="primary">dptF</name>
    <name evidence="1" type="ORF">DNU06_05865</name>
</gene>
<sequence>MNTSHPLAKELQKLSESSRHAIADGNSIELDEFSEYLHIKRDVEKELISKIKKGLEHSEAQLVLVCGNVGDGKSHILSYLNKELKDELNEFTIHNDATESFNPNENSNETLNRVLNGFRDDNINESFDKIILAINLGTLSNFLEEYGEDYGKLKAYIDQNKILDSDIIETDSLLSNSFFHHVNFTDYHMYSLTSEGPKSKIISTLLERIIADNPKNLIFKAYKNIKKEDWSINCPIRYNFEFLMNAENGEALMNLIVQAIVKNKEIVSVRSLLNFFFDLIVPIGLKWDDLFSYKEQINSINEDEYLSYLAPNYLFEHPELSKLFLTIEKLDPCKYRYVGLDASLIKLINAEKPSSVFTECIGEERIKGLENRIDLGIEEDKKKLKPEVLTKLFMRLNFFSNRKQIAKLSDPFFEEFVTDLYHFNNSKMSVIKSTYNLVEEAARKWYGDPKKNKKVILNLVKNQSKYRVLKDFKVKPKPNVHEERNLPVLTKFTETFSLYFELEENREIIKVNIDFGLYDILKKILKGYRPNKKDNNNHISFINFINKLVKQNNNAEALEIDEVNIGKASDYELVIDHFGEYKFRAI</sequence>
<keyword evidence="2" id="KW-1185">Reference proteome</keyword>
<dbReference type="Proteomes" id="UP000249248">
    <property type="component" value="Unassembled WGS sequence"/>
</dbReference>
<proteinExistence type="predicted"/>
<dbReference type="RefSeq" id="WP_111062295.1">
    <property type="nucleotide sequence ID" value="NZ_JBHUCU010000002.1"/>
</dbReference>
<dbReference type="NCBIfam" id="TIGR03238">
    <property type="entry name" value="dnd_assoc_3"/>
    <property type="match status" value="1"/>
</dbReference>
<comment type="caution">
    <text evidence="1">The sequence shown here is derived from an EMBL/GenBank/DDBJ whole genome shotgun (WGS) entry which is preliminary data.</text>
</comment>
<evidence type="ECO:0000313" key="2">
    <source>
        <dbReference type="Proteomes" id="UP000249248"/>
    </source>
</evidence>
<dbReference type="AlphaFoldDB" id="A0A2W1NRA9"/>
<name>A0A2W1NRA9_9FLAO</name>
<dbReference type="InterPro" id="IPR017647">
    <property type="entry name" value="Dnd_assoc_3"/>
</dbReference>